<evidence type="ECO:0000256" key="2">
    <source>
        <dbReference type="ARBA" id="ARBA00022917"/>
    </source>
</evidence>
<dbReference type="Pfam" id="PF01253">
    <property type="entry name" value="SUI1"/>
    <property type="match status" value="1"/>
</dbReference>
<evidence type="ECO:0000313" key="5">
    <source>
        <dbReference type="Proteomes" id="UP000187735"/>
    </source>
</evidence>
<dbReference type="RefSeq" id="WP_077026190.1">
    <property type="nucleotide sequence ID" value="NZ_CP017641.1"/>
</dbReference>
<evidence type="ECO:0000259" key="3">
    <source>
        <dbReference type="PROSITE" id="PS50296"/>
    </source>
</evidence>
<evidence type="ECO:0000313" key="4">
    <source>
        <dbReference type="EMBL" id="APZ94963.1"/>
    </source>
</evidence>
<dbReference type="KEGG" id="fmr:Fuma_04615"/>
<dbReference type="InterPro" id="IPR001950">
    <property type="entry name" value="SUI1"/>
</dbReference>
<dbReference type="GO" id="GO:0003743">
    <property type="term" value="F:translation initiation factor activity"/>
    <property type="evidence" value="ECO:0007669"/>
    <property type="project" value="UniProtKB-KW"/>
</dbReference>
<dbReference type="Gene3D" id="3.30.780.10">
    <property type="entry name" value="SUI1-like domain"/>
    <property type="match status" value="1"/>
</dbReference>
<dbReference type="OrthoDB" id="9792915at2"/>
<gene>
    <name evidence="4" type="ORF">Fuma_04615</name>
</gene>
<dbReference type="PROSITE" id="PS50296">
    <property type="entry name" value="SUI1"/>
    <property type="match status" value="1"/>
</dbReference>
<dbReference type="InterPro" id="IPR036877">
    <property type="entry name" value="SUI1_dom_sf"/>
</dbReference>
<evidence type="ECO:0000256" key="1">
    <source>
        <dbReference type="ARBA" id="ARBA00022845"/>
    </source>
</evidence>
<keyword evidence="1" id="KW-0810">Translation regulation</keyword>
<dbReference type="EMBL" id="CP017641">
    <property type="protein sequence ID" value="APZ94963.1"/>
    <property type="molecule type" value="Genomic_DNA"/>
</dbReference>
<keyword evidence="4" id="KW-0396">Initiation factor</keyword>
<organism evidence="4 5">
    <name type="scientific">Fuerstiella marisgermanici</name>
    <dbReference type="NCBI Taxonomy" id="1891926"/>
    <lineage>
        <taxon>Bacteria</taxon>
        <taxon>Pseudomonadati</taxon>
        <taxon>Planctomycetota</taxon>
        <taxon>Planctomycetia</taxon>
        <taxon>Planctomycetales</taxon>
        <taxon>Planctomycetaceae</taxon>
        <taxon>Fuerstiella</taxon>
    </lineage>
</organism>
<dbReference type="CDD" id="cd11567">
    <property type="entry name" value="YciH_like"/>
    <property type="match status" value="1"/>
</dbReference>
<reference evidence="4 5" key="1">
    <citation type="journal article" date="2016" name="Front. Microbiol.">
        <title>Fuerstia marisgermanicae gen. nov., sp. nov., an Unusual Member of the Phylum Planctomycetes from the German Wadden Sea.</title>
        <authorList>
            <person name="Kohn T."/>
            <person name="Heuer A."/>
            <person name="Jogler M."/>
            <person name="Vollmers J."/>
            <person name="Boedeker C."/>
            <person name="Bunk B."/>
            <person name="Rast P."/>
            <person name="Borchert D."/>
            <person name="Glockner I."/>
            <person name="Freese H.M."/>
            <person name="Klenk H.P."/>
            <person name="Overmann J."/>
            <person name="Kaster A.K."/>
            <person name="Rohde M."/>
            <person name="Wiegand S."/>
            <person name="Jogler C."/>
        </authorList>
    </citation>
    <scope>NUCLEOTIDE SEQUENCE [LARGE SCALE GENOMIC DNA]</scope>
    <source>
        <strain evidence="4 5">NH11</strain>
    </source>
</reference>
<dbReference type="InterPro" id="IPR005872">
    <property type="entry name" value="SUI1_arc_bac"/>
</dbReference>
<keyword evidence="5" id="KW-1185">Reference proteome</keyword>
<name>A0A1P8WLM8_9PLAN</name>
<dbReference type="SUPFAM" id="SSF55159">
    <property type="entry name" value="eIF1-like"/>
    <property type="match status" value="1"/>
</dbReference>
<dbReference type="Proteomes" id="UP000187735">
    <property type="component" value="Chromosome"/>
</dbReference>
<sequence length="117" mass="12784">MTRLFAGTPFDRPPHCDVCDELEENCTCPPPPPEAPFRIAPDKQTARLAIEKRKRGKTVTVIRDLPAVGNDLPSLLATLKSKCGAGGSLHDEHIEIQGNQLEAVRAELQKIGYKVKG</sequence>
<dbReference type="AlphaFoldDB" id="A0A1P8WLM8"/>
<keyword evidence="2" id="KW-0648">Protein biosynthesis</keyword>
<dbReference type="PIRSF" id="PIRSF037511">
    <property type="entry name" value="Transl_init_SUI1_pro"/>
    <property type="match status" value="1"/>
</dbReference>
<dbReference type="STRING" id="1891926.Fuma_04615"/>
<protein>
    <submittedName>
        <fullName evidence="4">Translation initiation factor</fullName>
    </submittedName>
</protein>
<dbReference type="GO" id="GO:0006417">
    <property type="term" value="P:regulation of translation"/>
    <property type="evidence" value="ECO:0007669"/>
    <property type="project" value="UniProtKB-KW"/>
</dbReference>
<proteinExistence type="predicted"/>
<accession>A0A1P8WLM8</accession>
<feature type="domain" description="SUI1" evidence="3">
    <location>
        <begin position="46"/>
        <end position="112"/>
    </location>
</feature>